<evidence type="ECO:0000313" key="6">
    <source>
        <dbReference type="Proteomes" id="UP000374630"/>
    </source>
</evidence>
<keyword evidence="6" id="KW-1185">Reference proteome</keyword>
<keyword evidence="2" id="KW-0732">Signal</keyword>
<protein>
    <submittedName>
        <fullName evidence="4">Uncharacterized protein</fullName>
    </submittedName>
</protein>
<dbReference type="Proteomes" id="UP000345527">
    <property type="component" value="Unassembled WGS sequence"/>
</dbReference>
<evidence type="ECO:0000256" key="1">
    <source>
        <dbReference type="SAM" id="MobiDB-lite"/>
    </source>
</evidence>
<evidence type="ECO:0000313" key="5">
    <source>
        <dbReference type="Proteomes" id="UP000345527"/>
    </source>
</evidence>
<feature type="compositionally biased region" description="Polar residues" evidence="1">
    <location>
        <begin position="34"/>
        <end position="56"/>
    </location>
</feature>
<evidence type="ECO:0000313" key="3">
    <source>
        <dbReference type="EMBL" id="KAA8821949.1"/>
    </source>
</evidence>
<gene>
    <name evidence="4" type="ORF">EM848_06095</name>
    <name evidence="3" type="ORF">EMO90_01695</name>
</gene>
<dbReference type="OrthoDB" id="3230671at2"/>
<evidence type="ECO:0000313" key="4">
    <source>
        <dbReference type="EMBL" id="KAA8823260.1"/>
    </source>
</evidence>
<dbReference type="EMBL" id="RZNZ01000002">
    <property type="protein sequence ID" value="KAA8821949.1"/>
    <property type="molecule type" value="Genomic_DNA"/>
</dbReference>
<dbReference type="EMBL" id="RZOA01000010">
    <property type="protein sequence ID" value="KAA8823260.1"/>
    <property type="molecule type" value="Genomic_DNA"/>
</dbReference>
<reference evidence="5 6" key="1">
    <citation type="journal article" date="2019" name="Syst. Appl. Microbiol.">
        <title>Characterization of Bifidobacterium species in feaces of the Egyptian fruit bat: Description of B. vespertilionis sp. nov. and B. rousetti sp. nov.</title>
        <authorList>
            <person name="Modesto M."/>
            <person name="Satti M."/>
            <person name="Watanabe K."/>
            <person name="Puglisi E."/>
            <person name="Morelli L."/>
            <person name="Huang C.-H."/>
            <person name="Liou J.-S."/>
            <person name="Miyashita M."/>
            <person name="Tamura T."/>
            <person name="Saito S."/>
            <person name="Mori K."/>
            <person name="Huang L."/>
            <person name="Sciavilla P."/>
            <person name="Sandri C."/>
            <person name="Spiezio C."/>
            <person name="Vitali F."/>
            <person name="Cavalieri D."/>
            <person name="Perpetuini G."/>
            <person name="Tofalo R."/>
            <person name="Bonetti A."/>
            <person name="Arita M."/>
            <person name="Mattarelli P."/>
        </authorList>
    </citation>
    <scope>NUCLEOTIDE SEQUENCE [LARGE SCALE GENOMIC DNA]</scope>
    <source>
        <strain evidence="3 6">RST16</strain>
        <strain evidence="4 5">RST8</strain>
    </source>
</reference>
<comment type="caution">
    <text evidence="4">The sequence shown here is derived from an EMBL/GenBank/DDBJ whole genome shotgun (WGS) entry which is preliminary data.</text>
</comment>
<sequence length="244" mass="26382">MRNKITAAATIIAMITALAAGCAGNANGTVGQTGMDATQTGASPAETSSSPANTSKPKLAESFKEYAARQLVYAQRGQNPEWQTSDAQLEILRRIVDTGTVTPGDYARAWSNYTSCVTAKGDPEPVLIRYANGMISQAAIDGASMKGNNSYASCEWKETNYVDLLYGILIGNPNLYQDPDEAIVDCLHKANVVPMSYTAKDYAKDSKDLKFPSFDRLDPNVRSCQIANNVQIVYLDVDPVQTFD</sequence>
<feature type="region of interest" description="Disordered" evidence="1">
    <location>
        <begin position="34"/>
        <end position="58"/>
    </location>
</feature>
<organism evidence="4 5">
    <name type="scientific">Bifidobacterium vespertilionis</name>
    <dbReference type="NCBI Taxonomy" id="2562524"/>
    <lineage>
        <taxon>Bacteria</taxon>
        <taxon>Bacillati</taxon>
        <taxon>Actinomycetota</taxon>
        <taxon>Actinomycetes</taxon>
        <taxon>Bifidobacteriales</taxon>
        <taxon>Bifidobacteriaceae</taxon>
        <taxon>Bifidobacterium</taxon>
    </lineage>
</organism>
<dbReference type="Proteomes" id="UP000374630">
    <property type="component" value="Unassembled WGS sequence"/>
</dbReference>
<dbReference type="AlphaFoldDB" id="A0A5J5DZI1"/>
<dbReference type="RefSeq" id="WP_150354048.1">
    <property type="nucleotide sequence ID" value="NZ_RZNZ01000002.1"/>
</dbReference>
<evidence type="ECO:0000256" key="2">
    <source>
        <dbReference type="SAM" id="SignalP"/>
    </source>
</evidence>
<proteinExistence type="predicted"/>
<name>A0A5J5DZI1_9BIFI</name>
<feature type="chain" id="PRO_5039651112" evidence="2">
    <location>
        <begin position="20"/>
        <end position="244"/>
    </location>
</feature>
<accession>A0A5J5DZI1</accession>
<dbReference type="PROSITE" id="PS51257">
    <property type="entry name" value="PROKAR_LIPOPROTEIN"/>
    <property type="match status" value="1"/>
</dbReference>
<feature type="signal peptide" evidence="2">
    <location>
        <begin position="1"/>
        <end position="19"/>
    </location>
</feature>